<dbReference type="Proteomes" id="UP000176562">
    <property type="component" value="Chromosome"/>
</dbReference>
<dbReference type="PANTHER" id="PTHR23088:SF50">
    <property type="entry name" value="HYDROLASE YHCX"/>
    <property type="match status" value="1"/>
</dbReference>
<evidence type="ECO:0000313" key="3">
    <source>
        <dbReference type="Proteomes" id="UP000176562"/>
    </source>
</evidence>
<dbReference type="PANTHER" id="PTHR23088">
    <property type="entry name" value="NITRILASE-RELATED"/>
    <property type="match status" value="1"/>
</dbReference>
<organism evidence="2 3">
    <name type="scientific">Rhodobacter xanthinilyticus</name>
    <dbReference type="NCBI Taxonomy" id="1850250"/>
    <lineage>
        <taxon>Bacteria</taxon>
        <taxon>Pseudomonadati</taxon>
        <taxon>Pseudomonadota</taxon>
        <taxon>Alphaproteobacteria</taxon>
        <taxon>Rhodobacterales</taxon>
        <taxon>Rhodobacter group</taxon>
        <taxon>Rhodobacter</taxon>
    </lineage>
</organism>
<dbReference type="InterPro" id="IPR036526">
    <property type="entry name" value="C-N_Hydrolase_sf"/>
</dbReference>
<reference evidence="2 3" key="1">
    <citation type="submission" date="2016-10" db="EMBL/GenBank/DDBJ databases">
        <title>Rhodobacter sp. LPB0142, isolated from sea water.</title>
        <authorList>
            <person name="Kim E."/>
            <person name="Yi H."/>
        </authorList>
    </citation>
    <scope>NUCLEOTIDE SEQUENCE [LARGE SCALE GENOMIC DNA]</scope>
    <source>
        <strain evidence="2 3">LPB0142</strain>
    </source>
</reference>
<dbReference type="GO" id="GO:0016787">
    <property type="term" value="F:hydrolase activity"/>
    <property type="evidence" value="ECO:0007669"/>
    <property type="project" value="UniProtKB-KW"/>
</dbReference>
<name>A0A1D9MAG8_9RHOB</name>
<dbReference type="RefSeq" id="WP_068765943.1">
    <property type="nucleotide sequence ID" value="NZ_CP017781.1"/>
</dbReference>
<dbReference type="EMBL" id="CP017781">
    <property type="protein sequence ID" value="AOZ68719.1"/>
    <property type="molecule type" value="Genomic_DNA"/>
</dbReference>
<dbReference type="KEGG" id="rhp:LPB142_04810"/>
<feature type="domain" description="CN hydrolase" evidence="1">
    <location>
        <begin position="4"/>
        <end position="262"/>
    </location>
</feature>
<dbReference type="Pfam" id="PF00795">
    <property type="entry name" value="CN_hydrolase"/>
    <property type="match status" value="1"/>
</dbReference>
<dbReference type="CDD" id="cd07574">
    <property type="entry name" value="nitrilase_Rim1_like"/>
    <property type="match status" value="1"/>
</dbReference>
<dbReference type="Gene3D" id="3.60.110.10">
    <property type="entry name" value="Carbon-nitrogen hydrolase"/>
    <property type="match status" value="1"/>
</dbReference>
<dbReference type="PROSITE" id="PS50263">
    <property type="entry name" value="CN_HYDROLASE"/>
    <property type="match status" value="1"/>
</dbReference>
<keyword evidence="2" id="KW-0378">Hydrolase</keyword>
<dbReference type="STRING" id="1850250.LPB142_04810"/>
<dbReference type="InterPro" id="IPR003010">
    <property type="entry name" value="C-N_Hydrolase"/>
</dbReference>
<evidence type="ECO:0000313" key="2">
    <source>
        <dbReference type="EMBL" id="AOZ68719.1"/>
    </source>
</evidence>
<sequence length="295" mass="31178">MREVTIAAAAYPLDYLPDWAAYEAKARAWVGRGAALGADLLVFPEYGAMELASLGGLEVAADLEAALLEVARHRPAMDRLFEALAVQFELYILAPSGPVIEGGKRLNRAALYGPSGPIGAQDKVMMTRFERELWNVSAGAALQLFDTRLGKIGVVICYDSEFPLLSRALAEAGAEILLVPSCTDTVAGYSRVRIGAMARALENQCVTVQAPTVGEALWCPAIDENRGAAGLFGPPDAGWPETGVIAAGALDTPGWVSATVDLDQVALSRAAGGVLLHRHWPEQAAPVAALTITRE</sequence>
<gene>
    <name evidence="2" type="ORF">LPB142_04810</name>
</gene>
<dbReference type="SUPFAM" id="SSF56317">
    <property type="entry name" value="Carbon-nitrogen hydrolase"/>
    <property type="match status" value="1"/>
</dbReference>
<keyword evidence="3" id="KW-1185">Reference proteome</keyword>
<dbReference type="AlphaFoldDB" id="A0A1D9MAG8"/>
<proteinExistence type="predicted"/>
<protein>
    <submittedName>
        <fullName evidence="2">Amidohydrolase</fullName>
    </submittedName>
</protein>
<accession>A0A1D9MAG8</accession>
<evidence type="ECO:0000259" key="1">
    <source>
        <dbReference type="PROSITE" id="PS50263"/>
    </source>
</evidence>